<evidence type="ECO:0000256" key="1">
    <source>
        <dbReference type="ARBA" id="ARBA00004651"/>
    </source>
</evidence>
<dbReference type="Pfam" id="PF00001">
    <property type="entry name" value="7tm_1"/>
    <property type="match status" value="1"/>
</dbReference>
<dbReference type="SUPFAM" id="SSF81321">
    <property type="entry name" value="Family A G protein-coupled receptor-like"/>
    <property type="match status" value="1"/>
</dbReference>
<evidence type="ECO:0000256" key="4">
    <source>
        <dbReference type="ARBA" id="ARBA00022692"/>
    </source>
</evidence>
<keyword evidence="4 10" id="KW-0812">Transmembrane</keyword>
<dbReference type="InterPro" id="IPR000276">
    <property type="entry name" value="GPCR_Rhodpsn"/>
</dbReference>
<feature type="transmembrane region" description="Helical" evidence="10">
    <location>
        <begin position="260"/>
        <end position="284"/>
    </location>
</feature>
<protein>
    <recommendedName>
        <fullName evidence="11">G-protein coupled receptors family 1 profile domain-containing protein</fullName>
    </recommendedName>
</protein>
<dbReference type="PROSITE" id="PS50262">
    <property type="entry name" value="G_PROTEIN_RECEP_F1_2"/>
    <property type="match status" value="1"/>
</dbReference>
<evidence type="ECO:0000256" key="5">
    <source>
        <dbReference type="ARBA" id="ARBA00022989"/>
    </source>
</evidence>
<evidence type="ECO:0000256" key="3">
    <source>
        <dbReference type="ARBA" id="ARBA00022475"/>
    </source>
</evidence>
<evidence type="ECO:0000256" key="2">
    <source>
        <dbReference type="ARBA" id="ARBA00010663"/>
    </source>
</evidence>
<reference evidence="12" key="1">
    <citation type="submission" date="2022-01" db="EMBL/GenBank/DDBJ databases">
        <authorList>
            <person name="King R."/>
        </authorList>
    </citation>
    <scope>NUCLEOTIDE SEQUENCE</scope>
</reference>
<name>A0A9P0H9P1_NEZVI</name>
<dbReference type="GO" id="GO:0004930">
    <property type="term" value="F:G protein-coupled receptor activity"/>
    <property type="evidence" value="ECO:0007669"/>
    <property type="project" value="UniProtKB-KW"/>
</dbReference>
<evidence type="ECO:0000259" key="11">
    <source>
        <dbReference type="PROSITE" id="PS50262"/>
    </source>
</evidence>
<feature type="transmembrane region" description="Helical" evidence="10">
    <location>
        <begin position="154"/>
        <end position="175"/>
    </location>
</feature>
<dbReference type="GO" id="GO:0042277">
    <property type="term" value="F:peptide binding"/>
    <property type="evidence" value="ECO:0007669"/>
    <property type="project" value="TreeGrafter"/>
</dbReference>
<proteinExistence type="inferred from homology"/>
<evidence type="ECO:0000313" key="13">
    <source>
        <dbReference type="Proteomes" id="UP001152798"/>
    </source>
</evidence>
<evidence type="ECO:0000256" key="7">
    <source>
        <dbReference type="ARBA" id="ARBA00023136"/>
    </source>
</evidence>
<dbReference type="AlphaFoldDB" id="A0A9P0H9P1"/>
<keyword evidence="5 10" id="KW-1133">Transmembrane helix</keyword>
<keyword evidence="8" id="KW-0675">Receptor</keyword>
<feature type="transmembrane region" description="Helical" evidence="10">
    <location>
        <begin position="296"/>
        <end position="315"/>
    </location>
</feature>
<dbReference type="OrthoDB" id="9880339at2759"/>
<evidence type="ECO:0000256" key="6">
    <source>
        <dbReference type="ARBA" id="ARBA00023040"/>
    </source>
</evidence>
<comment type="similarity">
    <text evidence="2">Belongs to the G-protein coupled receptor 1 family.</text>
</comment>
<keyword evidence="7 10" id="KW-0472">Membrane</keyword>
<dbReference type="PRINTS" id="PR00237">
    <property type="entry name" value="GPCRRHODOPSN"/>
</dbReference>
<dbReference type="CDD" id="cd00637">
    <property type="entry name" value="7tm_classA_rhodopsin-like"/>
    <property type="match status" value="1"/>
</dbReference>
<feature type="domain" description="G-protein coupled receptors family 1 profile" evidence="11">
    <location>
        <begin position="56"/>
        <end position="320"/>
    </location>
</feature>
<dbReference type="GO" id="GO:0005886">
    <property type="term" value="C:plasma membrane"/>
    <property type="evidence" value="ECO:0007669"/>
    <property type="project" value="UniProtKB-SubCell"/>
</dbReference>
<evidence type="ECO:0000256" key="10">
    <source>
        <dbReference type="SAM" id="Phobius"/>
    </source>
</evidence>
<sequence length="349" mass="39576">MFDSPWNSSYRLGFDSRYTQDCTFFFTFYSQFGLRAVEARLEAAGLLAVLFVSVLTNSFLIAALLKARNKTVTNCFLMSLCFADSLFALGIPAVVAARLNPEWAIGDFLCRLLPYSQLVCGFTVLWSLTFISVERYRCLTLDPRLKLSVSSAGLVVLTMWLVAMLLFSPILFWFHHEEDLSICTIMFPRAPPVKVSLLFTVVVTIFVCLLPMAILVFNYQRIFMKMIETRQRWSTPCVQTSSLTRQEQQRMQKHIRVMRISLMNMAVVLLMWLPITVVLCLIYIDGDRPLEDTGFFLRSHHFLAALTIALLNTAINPILTGAIKFACCRSDTQGPPSLSRLIRIGSSVN</sequence>
<evidence type="ECO:0000256" key="8">
    <source>
        <dbReference type="ARBA" id="ARBA00023170"/>
    </source>
</evidence>
<feature type="transmembrane region" description="Helical" evidence="10">
    <location>
        <begin position="115"/>
        <end position="133"/>
    </location>
</feature>
<evidence type="ECO:0000256" key="9">
    <source>
        <dbReference type="ARBA" id="ARBA00023224"/>
    </source>
</evidence>
<dbReference type="Proteomes" id="UP001152798">
    <property type="component" value="Chromosome 4"/>
</dbReference>
<comment type="subcellular location">
    <subcellularLocation>
        <location evidence="1">Cell membrane</location>
        <topology evidence="1">Multi-pass membrane protein</topology>
    </subcellularLocation>
</comment>
<dbReference type="GO" id="GO:0043005">
    <property type="term" value="C:neuron projection"/>
    <property type="evidence" value="ECO:0007669"/>
    <property type="project" value="TreeGrafter"/>
</dbReference>
<dbReference type="PANTHER" id="PTHR24229">
    <property type="entry name" value="NEUROPEPTIDES RECEPTOR"/>
    <property type="match status" value="1"/>
</dbReference>
<gene>
    <name evidence="12" type="ORF">NEZAVI_LOCUS7706</name>
</gene>
<keyword evidence="13" id="KW-1185">Reference proteome</keyword>
<accession>A0A9P0H9P1</accession>
<keyword evidence="3" id="KW-1003">Cell membrane</keyword>
<feature type="transmembrane region" description="Helical" evidence="10">
    <location>
        <begin position="195"/>
        <end position="217"/>
    </location>
</feature>
<dbReference type="PANTHER" id="PTHR24229:SF40">
    <property type="entry name" value="ALLATOSTATIN C RECEPTOR 1-RELATED"/>
    <property type="match status" value="1"/>
</dbReference>
<keyword evidence="9" id="KW-0807">Transducer</keyword>
<organism evidence="12 13">
    <name type="scientific">Nezara viridula</name>
    <name type="common">Southern green stink bug</name>
    <name type="synonym">Cimex viridulus</name>
    <dbReference type="NCBI Taxonomy" id="85310"/>
    <lineage>
        <taxon>Eukaryota</taxon>
        <taxon>Metazoa</taxon>
        <taxon>Ecdysozoa</taxon>
        <taxon>Arthropoda</taxon>
        <taxon>Hexapoda</taxon>
        <taxon>Insecta</taxon>
        <taxon>Pterygota</taxon>
        <taxon>Neoptera</taxon>
        <taxon>Paraneoptera</taxon>
        <taxon>Hemiptera</taxon>
        <taxon>Heteroptera</taxon>
        <taxon>Panheteroptera</taxon>
        <taxon>Pentatomomorpha</taxon>
        <taxon>Pentatomoidea</taxon>
        <taxon>Pentatomidae</taxon>
        <taxon>Pentatominae</taxon>
        <taxon>Nezara</taxon>
    </lineage>
</organism>
<feature type="transmembrane region" description="Helical" evidence="10">
    <location>
        <begin position="43"/>
        <end position="64"/>
    </location>
</feature>
<dbReference type="InterPro" id="IPR017452">
    <property type="entry name" value="GPCR_Rhodpsn_7TM"/>
</dbReference>
<feature type="transmembrane region" description="Helical" evidence="10">
    <location>
        <begin position="76"/>
        <end position="95"/>
    </location>
</feature>
<evidence type="ECO:0000313" key="12">
    <source>
        <dbReference type="EMBL" id="CAH1397968.1"/>
    </source>
</evidence>
<keyword evidence="6" id="KW-0297">G-protein coupled receptor</keyword>
<dbReference type="Gene3D" id="1.20.1070.10">
    <property type="entry name" value="Rhodopsin 7-helix transmembrane proteins"/>
    <property type="match status" value="1"/>
</dbReference>
<dbReference type="EMBL" id="OV725080">
    <property type="protein sequence ID" value="CAH1397968.1"/>
    <property type="molecule type" value="Genomic_DNA"/>
</dbReference>